<reference evidence="2 3" key="1">
    <citation type="submission" date="2018-10" db="EMBL/GenBank/DDBJ databases">
        <title>Natrarchaeobius chitinivorans gen. nov., sp. nov., and Natrarchaeobius haloalkaliphilus sp. nov., alkaliphilic, chitin-utilizing haloarchaea from hypersaline alkaline lakes.</title>
        <authorList>
            <person name="Sorokin D.Y."/>
            <person name="Elcheninov A.G."/>
            <person name="Kostrikina N.A."/>
            <person name="Bale N.J."/>
            <person name="Sinninghe Damste J.S."/>
            <person name="Khijniak T.V."/>
            <person name="Kublanov I.V."/>
            <person name="Toshchakov S.V."/>
        </authorList>
    </citation>
    <scope>NUCLEOTIDE SEQUENCE [LARGE SCALE GENOMIC DNA]</scope>
    <source>
        <strain evidence="2 3">AArcht4T</strain>
    </source>
</reference>
<organism evidence="2 3">
    <name type="scientific">Natrarchaeobius chitinivorans</name>
    <dbReference type="NCBI Taxonomy" id="1679083"/>
    <lineage>
        <taxon>Archaea</taxon>
        <taxon>Methanobacteriati</taxon>
        <taxon>Methanobacteriota</taxon>
        <taxon>Stenosarchaea group</taxon>
        <taxon>Halobacteria</taxon>
        <taxon>Halobacteriales</taxon>
        <taxon>Natrialbaceae</taxon>
        <taxon>Natrarchaeobius</taxon>
    </lineage>
</organism>
<comment type="caution">
    <text evidence="2">The sequence shown here is derived from an EMBL/GenBank/DDBJ whole genome shotgun (WGS) entry which is preliminary data.</text>
</comment>
<feature type="region of interest" description="Disordered" evidence="1">
    <location>
        <begin position="270"/>
        <end position="329"/>
    </location>
</feature>
<evidence type="ECO:0000313" key="2">
    <source>
        <dbReference type="EMBL" id="RQG95775.1"/>
    </source>
</evidence>
<evidence type="ECO:0000313" key="3">
    <source>
        <dbReference type="Proteomes" id="UP000282323"/>
    </source>
</evidence>
<accession>A0A3N6PEM1</accession>
<evidence type="ECO:0000256" key="1">
    <source>
        <dbReference type="SAM" id="MobiDB-lite"/>
    </source>
</evidence>
<dbReference type="RefSeq" id="WP_124194774.1">
    <property type="nucleotide sequence ID" value="NZ_REGA01000004.1"/>
</dbReference>
<protein>
    <recommendedName>
        <fullName evidence="4">DNA primase/polymerase bifunctional N-terminal domain-containing protein</fullName>
    </recommendedName>
</protein>
<dbReference type="OrthoDB" id="238910at2157"/>
<sequence length="438" mass="48559">MTTHSLPDRFPDDDTGIESPVEVLEITDEHVVLDLPDDVRDADRVIPQDLIEFGNEARSWFLWDMETKQPRAPMTKNGYAGTCAWGRDAVSMDARAGARYGDVAHCIDGHVDDDWWWDDDEDPTELWPMCIVPHADFSPEPGLVFVDLDDVIEPQGDGTGRMTREAWDIIQSLDGYAEVSSSKTGAHVFVRGQVPSKVDGKTVLKELDTGHVEVYGYPANGCVMGTTWLHINETPVAVPHNQDEVGAVIDDLLDEEEMLTDEEQAEQLFDRRKSRVRSGENGSSRSAYYDLDPEPIAHQPPFSTHESNGRGPHPVHGGTSTPDEDSTNFTVDRHDGWKCWAHDDGGGALQLIAVMEGIRDCGDAADVLDDPVDALKVCLAARDKYADLDDERPPTIALKGVCEVQDLDYNESGQLEYSTYKLARDLYGKMQWTGGDQA</sequence>
<proteinExistence type="predicted"/>
<dbReference type="EMBL" id="REGA01000004">
    <property type="protein sequence ID" value="RQG95775.1"/>
    <property type="molecule type" value="Genomic_DNA"/>
</dbReference>
<dbReference type="AlphaFoldDB" id="A0A3N6PEM1"/>
<dbReference type="Proteomes" id="UP000282323">
    <property type="component" value="Unassembled WGS sequence"/>
</dbReference>
<keyword evidence="3" id="KW-1185">Reference proteome</keyword>
<evidence type="ECO:0008006" key="4">
    <source>
        <dbReference type="Google" id="ProtNLM"/>
    </source>
</evidence>
<gene>
    <name evidence="2" type="ORF">EA473_06180</name>
</gene>
<name>A0A3N6PEM1_NATCH</name>